<protein>
    <submittedName>
        <fullName evidence="2">Uncharacterized protein</fullName>
    </submittedName>
</protein>
<feature type="region of interest" description="Disordered" evidence="1">
    <location>
        <begin position="188"/>
        <end position="221"/>
    </location>
</feature>
<reference evidence="2" key="1">
    <citation type="submission" date="2020-02" db="EMBL/GenBank/DDBJ databases">
        <authorList>
            <person name="Meier V. D."/>
        </authorList>
    </citation>
    <scope>NUCLEOTIDE SEQUENCE</scope>
    <source>
        <strain evidence="2">AVDCRST_MAG66</strain>
    </source>
</reference>
<proteinExistence type="predicted"/>
<dbReference type="AlphaFoldDB" id="A0A6J4QBY2"/>
<feature type="compositionally biased region" description="Polar residues" evidence="1">
    <location>
        <begin position="205"/>
        <end position="214"/>
    </location>
</feature>
<gene>
    <name evidence="2" type="ORF">AVDCRST_MAG66-4063</name>
</gene>
<dbReference type="EMBL" id="CADCUS010000527">
    <property type="protein sequence ID" value="CAA9438588.1"/>
    <property type="molecule type" value="Genomic_DNA"/>
</dbReference>
<evidence type="ECO:0000313" key="2">
    <source>
        <dbReference type="EMBL" id="CAA9438588.1"/>
    </source>
</evidence>
<sequence>MLGPVAVVAVLAGCASPPPEPPPSAVAEAAPVPRVQEVEPSPFGRPKPLPIDAAPLDPAAVPGCGGDCAVAFDIALPDGGRFAGVQAADGPGALLVRRTAEGEVLTAEPVPDASVTQGVCGAQRCVAVFGTGADAVEVVVADVDDLTVTGRAGGSTSGARPIDLDGDDRVDLALQQSAAAATYWQTWRQTPDGNLEPTGCGPVTNAEQPPTELQTGPCPPA</sequence>
<accession>A0A6J4QBY2</accession>
<name>A0A6J4QBY2_9PSEU</name>
<organism evidence="2">
    <name type="scientific">uncultured Pseudonocardia sp</name>
    <dbReference type="NCBI Taxonomy" id="211455"/>
    <lineage>
        <taxon>Bacteria</taxon>
        <taxon>Bacillati</taxon>
        <taxon>Actinomycetota</taxon>
        <taxon>Actinomycetes</taxon>
        <taxon>Pseudonocardiales</taxon>
        <taxon>Pseudonocardiaceae</taxon>
        <taxon>Pseudonocardia</taxon>
        <taxon>environmental samples</taxon>
    </lineage>
</organism>
<evidence type="ECO:0000256" key="1">
    <source>
        <dbReference type="SAM" id="MobiDB-lite"/>
    </source>
</evidence>